<accession>A0A1Q8E791</accession>
<reference evidence="4" key="1">
    <citation type="submission" date="2016-12" db="EMBL/GenBank/DDBJ databases">
        <authorList>
            <person name="Gulvik C.A."/>
        </authorList>
    </citation>
    <scope>NUCLEOTIDE SEQUENCE [LARGE SCALE GENOMIC DNA]</scope>
    <source>
        <strain evidence="4">NED12-00049-6B</strain>
    </source>
</reference>
<comment type="caution">
    <text evidence="3">The sequence shown here is derived from an EMBL/GenBank/DDBJ whole genome shotgun (WGS) entry which is preliminary data.</text>
</comment>
<feature type="domain" description="DUF4097" evidence="2">
    <location>
        <begin position="51"/>
        <end position="266"/>
    </location>
</feature>
<evidence type="ECO:0000259" key="2">
    <source>
        <dbReference type="Pfam" id="PF13349"/>
    </source>
</evidence>
<evidence type="ECO:0000256" key="1">
    <source>
        <dbReference type="SAM" id="Phobius"/>
    </source>
</evidence>
<dbReference type="RefSeq" id="WP_075104954.1">
    <property type="nucleotide sequence ID" value="NZ_MSJM01000005.1"/>
</dbReference>
<sequence>MKKKVTITLLTGFVALISGLILCGVGYFMGGIEDIETMATPVLTEETYQDIREIHLNFQAREVRVEQSPDDKFHVRYANFDNFRYHNLSLHQEKQTLTVEGNNPTFHIQGIMQFLGQELAIHRKHELQELVISVPKGKTLETLSGFGFASSISLTNVRIKHLDWGGYINGDNVTMEGGTISSSDIGSLYFVNSHLKNMTIDAPVRTQSYQTSTLENVTIQKAASIHLHDATILGTTKMEATSFYHTYININLSEKSKKDTQLDLAVTYDWDLLREHYYYPEYIDPETDEATQAQEEFRKEHLEQMGIKAGSEYKDVKIEENKDGAKASYTPKDAPNKLIIRATNEQINLGAVELSH</sequence>
<proteinExistence type="predicted"/>
<dbReference type="InterPro" id="IPR025164">
    <property type="entry name" value="Toastrack_DUF4097"/>
</dbReference>
<dbReference type="OrthoDB" id="2209050at2"/>
<keyword evidence="1" id="KW-0472">Membrane</keyword>
<dbReference type="Proteomes" id="UP000186890">
    <property type="component" value="Unassembled WGS sequence"/>
</dbReference>
<keyword evidence="1" id="KW-1133">Transmembrane helix</keyword>
<keyword evidence="4" id="KW-1185">Reference proteome</keyword>
<keyword evidence="1" id="KW-0812">Transmembrane</keyword>
<dbReference type="AlphaFoldDB" id="A0A1Q8E791"/>
<protein>
    <recommendedName>
        <fullName evidence="2">DUF4097 domain-containing protein</fullName>
    </recommendedName>
</protein>
<gene>
    <name evidence="3" type="ORF">BU202_06345</name>
</gene>
<evidence type="ECO:0000313" key="3">
    <source>
        <dbReference type="EMBL" id="OLF47647.1"/>
    </source>
</evidence>
<organism evidence="3 4">
    <name type="scientific">Streptococcus cuniculi</name>
    <dbReference type="NCBI Taxonomy" id="1432788"/>
    <lineage>
        <taxon>Bacteria</taxon>
        <taxon>Bacillati</taxon>
        <taxon>Bacillota</taxon>
        <taxon>Bacilli</taxon>
        <taxon>Lactobacillales</taxon>
        <taxon>Streptococcaceae</taxon>
        <taxon>Streptococcus</taxon>
    </lineage>
</organism>
<dbReference type="EMBL" id="MSJM01000005">
    <property type="protein sequence ID" value="OLF47647.1"/>
    <property type="molecule type" value="Genomic_DNA"/>
</dbReference>
<dbReference type="Pfam" id="PF13349">
    <property type="entry name" value="DUF4097"/>
    <property type="match status" value="1"/>
</dbReference>
<feature type="transmembrane region" description="Helical" evidence="1">
    <location>
        <begin position="7"/>
        <end position="29"/>
    </location>
</feature>
<name>A0A1Q8E791_9STRE</name>
<evidence type="ECO:0000313" key="4">
    <source>
        <dbReference type="Proteomes" id="UP000186890"/>
    </source>
</evidence>